<dbReference type="InterPro" id="IPR035093">
    <property type="entry name" value="RelE/ParE_toxin_dom_sf"/>
</dbReference>
<keyword evidence="4" id="KW-1185">Reference proteome</keyword>
<sequence length="99" mass="11290">MTCSVKLAPKARDDLKRLYAYMLERDEEAATRAYYAIEKAMATLAQFPFSCRRAAGDDAFLRELLIPFGSSGYVALFEIEDSDAVTILAVRRQREDDYH</sequence>
<dbReference type="Gene3D" id="3.30.2310.20">
    <property type="entry name" value="RelE-like"/>
    <property type="match status" value="1"/>
</dbReference>
<name>A0A7W8UDD0_9HYPH</name>
<evidence type="ECO:0000313" key="3">
    <source>
        <dbReference type="EMBL" id="MBB5537253.1"/>
    </source>
</evidence>
<organism evidence="3 4">
    <name type="scientific">Rhizobium giardinii</name>
    <dbReference type="NCBI Taxonomy" id="56731"/>
    <lineage>
        <taxon>Bacteria</taxon>
        <taxon>Pseudomonadati</taxon>
        <taxon>Pseudomonadota</taxon>
        <taxon>Alphaproteobacteria</taxon>
        <taxon>Hyphomicrobiales</taxon>
        <taxon>Rhizobiaceae</taxon>
        <taxon>Rhizobium/Agrobacterium group</taxon>
        <taxon>Rhizobium</taxon>
    </lineage>
</organism>
<evidence type="ECO:0000256" key="2">
    <source>
        <dbReference type="ARBA" id="ARBA00022649"/>
    </source>
</evidence>
<dbReference type="InterPro" id="IPR007712">
    <property type="entry name" value="RelE/ParE_toxin"/>
</dbReference>
<dbReference type="PANTHER" id="PTHR33755">
    <property type="entry name" value="TOXIN PARE1-RELATED"/>
    <property type="match status" value="1"/>
</dbReference>
<comment type="caution">
    <text evidence="3">The sequence shown here is derived from an EMBL/GenBank/DDBJ whole genome shotgun (WGS) entry which is preliminary data.</text>
</comment>
<dbReference type="EMBL" id="JACHBK010000009">
    <property type="protein sequence ID" value="MBB5537253.1"/>
    <property type="molecule type" value="Genomic_DNA"/>
</dbReference>
<keyword evidence="2" id="KW-1277">Toxin-antitoxin system</keyword>
<accession>A0A7W8UDD0</accession>
<evidence type="ECO:0000313" key="4">
    <source>
        <dbReference type="Proteomes" id="UP000585507"/>
    </source>
</evidence>
<dbReference type="Pfam" id="PF05016">
    <property type="entry name" value="ParE_toxin"/>
    <property type="match status" value="1"/>
</dbReference>
<dbReference type="RefSeq" id="WP_018329440.1">
    <property type="nucleotide sequence ID" value="NZ_JACHBK010000009.1"/>
</dbReference>
<dbReference type="PANTHER" id="PTHR33755:SF7">
    <property type="entry name" value="TOXIN MODULE OF TOXIN-ANTITOXIN SYSTEM RELE_STBE FAMILY"/>
    <property type="match status" value="1"/>
</dbReference>
<evidence type="ECO:0000256" key="1">
    <source>
        <dbReference type="ARBA" id="ARBA00006226"/>
    </source>
</evidence>
<proteinExistence type="inferred from homology"/>
<dbReference type="Proteomes" id="UP000585507">
    <property type="component" value="Unassembled WGS sequence"/>
</dbReference>
<dbReference type="AlphaFoldDB" id="A0A7W8UDD0"/>
<dbReference type="InterPro" id="IPR051803">
    <property type="entry name" value="TA_system_RelE-like_toxin"/>
</dbReference>
<gene>
    <name evidence="3" type="ORF">GGD55_003969</name>
</gene>
<protein>
    <submittedName>
        <fullName evidence="3">Plasmid stabilization system protein ParE</fullName>
    </submittedName>
</protein>
<comment type="similarity">
    <text evidence="1">Belongs to the RelE toxin family.</text>
</comment>
<reference evidence="3 4" key="1">
    <citation type="submission" date="2020-08" db="EMBL/GenBank/DDBJ databases">
        <title>Genomic Encyclopedia of Type Strains, Phase IV (KMG-V): Genome sequencing to study the core and pangenomes of soil and plant-associated prokaryotes.</title>
        <authorList>
            <person name="Whitman W."/>
        </authorList>
    </citation>
    <scope>NUCLEOTIDE SEQUENCE [LARGE SCALE GENOMIC DNA]</scope>
    <source>
        <strain evidence="3 4">SEMIA 4084</strain>
    </source>
</reference>